<gene>
    <name evidence="1" type="ORF">H8S45_13590</name>
</gene>
<accession>A0A923LYX0</accession>
<dbReference type="AlphaFoldDB" id="A0A923LYX0"/>
<keyword evidence="2" id="KW-1185">Reference proteome</keyword>
<dbReference type="Proteomes" id="UP000606499">
    <property type="component" value="Unassembled WGS sequence"/>
</dbReference>
<sequence>MALSKRNLVHLAYRYLIENHQGIPIEDANKLLTELFKGTHTSLDRILLGPKGYIPDNDQTGKKK</sequence>
<proteinExistence type="predicted"/>
<dbReference type="RefSeq" id="WP_054328173.1">
    <property type="nucleotide sequence ID" value="NZ_JACOPL010000017.1"/>
</dbReference>
<evidence type="ECO:0000313" key="2">
    <source>
        <dbReference type="Proteomes" id="UP000606499"/>
    </source>
</evidence>
<dbReference type="EMBL" id="JACOPL010000017">
    <property type="protein sequence ID" value="MBC5726484.1"/>
    <property type="molecule type" value="Genomic_DNA"/>
</dbReference>
<name>A0A923LYX0_9FIRM</name>
<evidence type="ECO:0000313" key="1">
    <source>
        <dbReference type="EMBL" id="MBC5726484.1"/>
    </source>
</evidence>
<organism evidence="1 2">
    <name type="scientific">Agathobaculum faecis</name>
    <dbReference type="NCBI Taxonomy" id="2763013"/>
    <lineage>
        <taxon>Bacteria</taxon>
        <taxon>Bacillati</taxon>
        <taxon>Bacillota</taxon>
        <taxon>Clostridia</taxon>
        <taxon>Eubacteriales</taxon>
        <taxon>Butyricicoccaceae</taxon>
        <taxon>Agathobaculum</taxon>
    </lineage>
</organism>
<comment type="caution">
    <text evidence="1">The sequence shown here is derived from an EMBL/GenBank/DDBJ whole genome shotgun (WGS) entry which is preliminary data.</text>
</comment>
<protein>
    <submittedName>
        <fullName evidence="1">Uncharacterized protein</fullName>
    </submittedName>
</protein>
<reference evidence="1" key="1">
    <citation type="submission" date="2020-08" db="EMBL/GenBank/DDBJ databases">
        <title>Genome public.</title>
        <authorList>
            <person name="Liu C."/>
            <person name="Sun Q."/>
        </authorList>
    </citation>
    <scope>NUCLEOTIDE SEQUENCE</scope>
    <source>
        <strain evidence="1">NSJ-28</strain>
    </source>
</reference>